<protein>
    <recommendedName>
        <fullName evidence="2">Methyltransferase domain-containing protein</fullName>
    </recommendedName>
</protein>
<dbReference type="Pfam" id="PF13649">
    <property type="entry name" value="Methyltransf_25"/>
    <property type="match status" value="1"/>
</dbReference>
<evidence type="ECO:0000313" key="4">
    <source>
        <dbReference type="Proteomes" id="UP000242875"/>
    </source>
</evidence>
<gene>
    <name evidence="3" type="ORF">BZG36_03076</name>
</gene>
<feature type="domain" description="Methyltransferase" evidence="2">
    <location>
        <begin position="313"/>
        <end position="404"/>
    </location>
</feature>
<dbReference type="Gene3D" id="3.40.50.150">
    <property type="entry name" value="Vaccinia Virus protein VP39"/>
    <property type="match status" value="1"/>
</dbReference>
<dbReference type="SUPFAM" id="SSF53335">
    <property type="entry name" value="S-adenosyl-L-methionine-dependent methyltransferases"/>
    <property type="match status" value="1"/>
</dbReference>
<evidence type="ECO:0000259" key="2">
    <source>
        <dbReference type="Pfam" id="PF13649"/>
    </source>
</evidence>
<reference evidence="3 4" key="1">
    <citation type="journal article" date="2017" name="Mycologia">
        <title>Bifiguratus adelaidae, gen. et sp. nov., a new member of Mucoromycotina in endophytic and soil-dwelling habitats.</title>
        <authorList>
            <person name="Torres-Cruz T.J."/>
            <person name="Billingsley Tobias T.L."/>
            <person name="Almatruk M."/>
            <person name="Hesse C."/>
            <person name="Kuske C.R."/>
            <person name="Desiro A."/>
            <person name="Benucci G.M."/>
            <person name="Bonito G."/>
            <person name="Stajich J.E."/>
            <person name="Dunlap C."/>
            <person name="Arnold A.E."/>
            <person name="Porras-Alfaro A."/>
        </authorList>
    </citation>
    <scope>NUCLEOTIDE SEQUENCE [LARGE SCALE GENOMIC DNA]</scope>
    <source>
        <strain evidence="3 4">AZ0501</strain>
    </source>
</reference>
<dbReference type="AlphaFoldDB" id="A0A261XZH5"/>
<evidence type="ECO:0000313" key="3">
    <source>
        <dbReference type="EMBL" id="OZJ03765.1"/>
    </source>
</evidence>
<dbReference type="GO" id="GO:0008168">
    <property type="term" value="F:methyltransferase activity"/>
    <property type="evidence" value="ECO:0007669"/>
    <property type="project" value="TreeGrafter"/>
</dbReference>
<dbReference type="PANTHER" id="PTHR43591:SF24">
    <property type="entry name" value="2-METHOXY-6-POLYPRENYL-1,4-BENZOQUINOL METHYLASE, MITOCHONDRIAL"/>
    <property type="match status" value="1"/>
</dbReference>
<dbReference type="InterPro" id="IPR041698">
    <property type="entry name" value="Methyltransf_25"/>
</dbReference>
<dbReference type="OrthoDB" id="2013972at2759"/>
<dbReference type="EMBL" id="MVBO01000070">
    <property type="protein sequence ID" value="OZJ03765.1"/>
    <property type="molecule type" value="Genomic_DNA"/>
</dbReference>
<dbReference type="PANTHER" id="PTHR43591">
    <property type="entry name" value="METHYLTRANSFERASE"/>
    <property type="match status" value="1"/>
</dbReference>
<keyword evidence="4" id="KW-1185">Reference proteome</keyword>
<organism evidence="3 4">
    <name type="scientific">Bifiguratus adelaidae</name>
    <dbReference type="NCBI Taxonomy" id="1938954"/>
    <lineage>
        <taxon>Eukaryota</taxon>
        <taxon>Fungi</taxon>
        <taxon>Fungi incertae sedis</taxon>
        <taxon>Mucoromycota</taxon>
        <taxon>Mucoromycotina</taxon>
        <taxon>Endogonomycetes</taxon>
        <taxon>Endogonales</taxon>
        <taxon>Endogonales incertae sedis</taxon>
        <taxon>Bifiguratus</taxon>
    </lineage>
</organism>
<name>A0A261XZH5_9FUNG</name>
<dbReference type="InterPro" id="IPR029063">
    <property type="entry name" value="SAM-dependent_MTases_sf"/>
</dbReference>
<feature type="region of interest" description="Disordered" evidence="1">
    <location>
        <begin position="206"/>
        <end position="248"/>
    </location>
</feature>
<accession>A0A261XZH5</accession>
<feature type="region of interest" description="Disordered" evidence="1">
    <location>
        <begin position="20"/>
        <end position="70"/>
    </location>
</feature>
<feature type="compositionally biased region" description="Polar residues" evidence="1">
    <location>
        <begin position="24"/>
        <end position="34"/>
    </location>
</feature>
<dbReference type="CDD" id="cd02440">
    <property type="entry name" value="AdoMet_MTases"/>
    <property type="match status" value="1"/>
</dbReference>
<sequence length="537" mass="61119">MGNCASLIANAKEWVRQLERTNKGSKSVPSTTDMQPVRTENRAPTPASFDELRGSLDGRSTSPSNEKPKFTYNKYNRRFHNDEASIYLMPNDESEINRLQDFHYMTKWVLEGCPTLRSDFRSVPVNFGGRIGDMWANNIRNFTNALRPLMEAKWGKLRDEDFRAKIEAVLEESKVSQGHSATSQQFLLCFAMGGCISLVHEQSESTTTAPSGHFTADVQRKSPLRTASPRTGTHTPSDRASRANSPERSLTKPKFVYNMYNRRFHNEESSIYLMPNDETEVNRLQDFHYMTKWVLEGNFHPPIGALLIGGMRVLDIGCGPATWILEMATDYPHSEFIGMDISPIFPTSVKPANAEFIEHNAVNGLPFPDNHFDFVYQRYLLGGYSMKDWKFVCNEIKRVTKPRGWVEFVEPDLTAYSSGPMFQEMMSFIVLAIKGKDMDGTLGKKIASFVSRCSDVPEPSLHSDFRSVPVNFGGQIGEMWANNIRSFTDALRPLLEANWGKMLDTDFHNRIEAILEECREYSSYTNFHYGYVQVIKS</sequence>
<dbReference type="Proteomes" id="UP000242875">
    <property type="component" value="Unassembled WGS sequence"/>
</dbReference>
<evidence type="ECO:0000256" key="1">
    <source>
        <dbReference type="SAM" id="MobiDB-lite"/>
    </source>
</evidence>
<comment type="caution">
    <text evidence="3">The sequence shown here is derived from an EMBL/GenBank/DDBJ whole genome shotgun (WGS) entry which is preliminary data.</text>
</comment>
<proteinExistence type="predicted"/>